<dbReference type="Proteomes" id="UP000053593">
    <property type="component" value="Unassembled WGS sequence"/>
</dbReference>
<organism evidence="1 2">
    <name type="scientific">Collybiopsis luxurians FD-317 M1</name>
    <dbReference type="NCBI Taxonomy" id="944289"/>
    <lineage>
        <taxon>Eukaryota</taxon>
        <taxon>Fungi</taxon>
        <taxon>Dikarya</taxon>
        <taxon>Basidiomycota</taxon>
        <taxon>Agaricomycotina</taxon>
        <taxon>Agaricomycetes</taxon>
        <taxon>Agaricomycetidae</taxon>
        <taxon>Agaricales</taxon>
        <taxon>Marasmiineae</taxon>
        <taxon>Omphalotaceae</taxon>
        <taxon>Collybiopsis</taxon>
        <taxon>Collybiopsis luxurians</taxon>
    </lineage>
</organism>
<name>A0A0D0B9Y5_9AGAR</name>
<dbReference type="HOGENOM" id="CLU_1454574_0_0_1"/>
<dbReference type="EMBL" id="KN834874">
    <property type="protein sequence ID" value="KIK51046.1"/>
    <property type="molecule type" value="Genomic_DNA"/>
</dbReference>
<gene>
    <name evidence="1" type="ORF">GYMLUDRAFT_407494</name>
</gene>
<dbReference type="AlphaFoldDB" id="A0A0D0B9Y5"/>
<protein>
    <submittedName>
        <fullName evidence="1">Uncharacterized protein</fullName>
    </submittedName>
</protein>
<evidence type="ECO:0000313" key="1">
    <source>
        <dbReference type="EMBL" id="KIK51046.1"/>
    </source>
</evidence>
<keyword evidence="2" id="KW-1185">Reference proteome</keyword>
<dbReference type="OrthoDB" id="3064084at2759"/>
<sequence length="186" mass="20922">MALATSNQLRQNGYCSWLMDIDWLIRNLPNSTQLCDITPAVLHGLFKCVRSLALQNLQSNIQHFYRLRLLKDRRELAEDGSFSYKITAVRHYLTNVKNGRHHLTPTRLLCGALSPPTFRASPGKPLFDDGPSSRSYSYRLCGAPFETVEHALFQCMGQHLLHTFVSTLHVDGGFCAGTKTSANLLE</sequence>
<reference evidence="1 2" key="1">
    <citation type="submission" date="2014-04" db="EMBL/GenBank/DDBJ databases">
        <title>Evolutionary Origins and Diversification of the Mycorrhizal Mutualists.</title>
        <authorList>
            <consortium name="DOE Joint Genome Institute"/>
            <consortium name="Mycorrhizal Genomics Consortium"/>
            <person name="Kohler A."/>
            <person name="Kuo A."/>
            <person name="Nagy L.G."/>
            <person name="Floudas D."/>
            <person name="Copeland A."/>
            <person name="Barry K.W."/>
            <person name="Cichocki N."/>
            <person name="Veneault-Fourrey C."/>
            <person name="LaButti K."/>
            <person name="Lindquist E.A."/>
            <person name="Lipzen A."/>
            <person name="Lundell T."/>
            <person name="Morin E."/>
            <person name="Murat C."/>
            <person name="Riley R."/>
            <person name="Ohm R."/>
            <person name="Sun H."/>
            <person name="Tunlid A."/>
            <person name="Henrissat B."/>
            <person name="Grigoriev I.V."/>
            <person name="Hibbett D.S."/>
            <person name="Martin F."/>
        </authorList>
    </citation>
    <scope>NUCLEOTIDE SEQUENCE [LARGE SCALE GENOMIC DNA]</scope>
    <source>
        <strain evidence="1 2">FD-317 M1</strain>
    </source>
</reference>
<evidence type="ECO:0000313" key="2">
    <source>
        <dbReference type="Proteomes" id="UP000053593"/>
    </source>
</evidence>
<accession>A0A0D0B9Y5</accession>
<proteinExistence type="predicted"/>